<dbReference type="OrthoDB" id="1454197at2"/>
<organism evidence="2 3">
    <name type="scientific">Kordia algicida OT-1</name>
    <dbReference type="NCBI Taxonomy" id="391587"/>
    <lineage>
        <taxon>Bacteria</taxon>
        <taxon>Pseudomonadati</taxon>
        <taxon>Bacteroidota</taxon>
        <taxon>Flavobacteriia</taxon>
        <taxon>Flavobacteriales</taxon>
        <taxon>Flavobacteriaceae</taxon>
        <taxon>Kordia</taxon>
    </lineage>
</organism>
<sequence length="66" mass="7006">MNKTVKLVLLIVGIALIGYGIFMFVTPETSVDLAIVEIEEQDNTNAFIMIGLGVVALIGSLVGGRK</sequence>
<dbReference type="eggNOG" id="ENOG50337VT">
    <property type="taxonomic scope" value="Bacteria"/>
</dbReference>
<proteinExistence type="predicted"/>
<reference evidence="2 3" key="1">
    <citation type="journal article" date="2011" name="J. Bacteriol.">
        <title>Genome sequence of the algicidal bacterium Kordia algicida OT-1.</title>
        <authorList>
            <person name="Lee H.S."/>
            <person name="Kang S.G."/>
            <person name="Kwon K.K."/>
            <person name="Lee J.H."/>
            <person name="Kim S.J."/>
        </authorList>
    </citation>
    <scope>NUCLEOTIDE SEQUENCE [LARGE SCALE GENOMIC DNA]</scope>
    <source>
        <strain evidence="2 3">OT-1</strain>
    </source>
</reference>
<keyword evidence="1" id="KW-0472">Membrane</keyword>
<protein>
    <submittedName>
        <fullName evidence="2">Uncharacterized protein</fullName>
    </submittedName>
</protein>
<name>A9DMB4_9FLAO</name>
<feature type="transmembrane region" description="Helical" evidence="1">
    <location>
        <begin position="46"/>
        <end position="64"/>
    </location>
</feature>
<dbReference type="AlphaFoldDB" id="A9DMB4"/>
<evidence type="ECO:0000313" key="3">
    <source>
        <dbReference type="Proteomes" id="UP000002945"/>
    </source>
</evidence>
<keyword evidence="1" id="KW-0812">Transmembrane</keyword>
<evidence type="ECO:0000256" key="1">
    <source>
        <dbReference type="SAM" id="Phobius"/>
    </source>
</evidence>
<comment type="caution">
    <text evidence="2">The sequence shown here is derived from an EMBL/GenBank/DDBJ whole genome shotgun (WGS) entry which is preliminary data.</text>
</comment>
<dbReference type="Proteomes" id="UP000002945">
    <property type="component" value="Unassembled WGS sequence"/>
</dbReference>
<dbReference type="EMBL" id="ABIB01000002">
    <property type="protein sequence ID" value="EDP97668.1"/>
    <property type="molecule type" value="Genomic_DNA"/>
</dbReference>
<evidence type="ECO:0000313" key="2">
    <source>
        <dbReference type="EMBL" id="EDP97668.1"/>
    </source>
</evidence>
<feature type="transmembrane region" description="Helical" evidence="1">
    <location>
        <begin position="7"/>
        <end position="26"/>
    </location>
</feature>
<accession>A9DMB4</accession>
<dbReference type="RefSeq" id="WP_007096716.1">
    <property type="nucleotide sequence ID" value="NZ_CP142125.1"/>
</dbReference>
<dbReference type="STRING" id="391587.KAOT1_20937"/>
<dbReference type="HOGENOM" id="CLU_204332_0_0_10"/>
<gene>
    <name evidence="2" type="ORF">KAOT1_20937</name>
</gene>
<keyword evidence="1" id="KW-1133">Transmembrane helix</keyword>
<keyword evidence="3" id="KW-1185">Reference proteome</keyword>